<accession>A0ABV7WLY9</accession>
<evidence type="ECO:0000313" key="9">
    <source>
        <dbReference type="EMBL" id="MFC3690158.1"/>
    </source>
</evidence>
<evidence type="ECO:0000256" key="1">
    <source>
        <dbReference type="ARBA" id="ARBA00004141"/>
    </source>
</evidence>
<dbReference type="InterPro" id="IPR051784">
    <property type="entry name" value="Nod_factor_ABC_transporter"/>
</dbReference>
<dbReference type="PIRSF" id="PIRSF006648">
    <property type="entry name" value="DrrB"/>
    <property type="match status" value="1"/>
</dbReference>
<gene>
    <name evidence="9" type="ORF">ACFOLH_17570</name>
</gene>
<dbReference type="PANTHER" id="PTHR43229">
    <property type="entry name" value="NODULATION PROTEIN J"/>
    <property type="match status" value="1"/>
</dbReference>
<feature type="compositionally biased region" description="Basic and acidic residues" evidence="7">
    <location>
        <begin position="1"/>
        <end position="11"/>
    </location>
</feature>
<evidence type="ECO:0000256" key="5">
    <source>
        <dbReference type="ARBA" id="ARBA00023251"/>
    </source>
</evidence>
<dbReference type="Pfam" id="PF01061">
    <property type="entry name" value="ABC2_membrane"/>
    <property type="match status" value="1"/>
</dbReference>
<dbReference type="EMBL" id="JBHRWW010000017">
    <property type="protein sequence ID" value="MFC3690158.1"/>
    <property type="molecule type" value="Genomic_DNA"/>
</dbReference>
<sequence length="292" mass="31172">MSSAPVRHDPAPDDAAPGGAGHDPVPAYGLLGRLLPSGTVSRPASLVERNMRAYRRAWLLLLSGFVEPVMYLFGLGIGLGSLVGDVTTDSGRVVPYALFVAPALMASSAMNGAVFDSTFNVFFKLKYSKLYYSVLATPLGPRDVAVGEIGWALIRGSLYAAAFFVVMLLAGLVRTPWALLALPAALLIGWAFASIGMAVTTFMRSWQDLDVVQLAIVPLFLFSATFYPVSTYPSSVAWLVQLSPLYHGVALVRGVMLAEVGPGLLVHVAVLAALGLVGVLVTERRLRRLLLR</sequence>
<feature type="transmembrane region" description="Helical" evidence="6">
    <location>
        <begin position="58"/>
        <end position="84"/>
    </location>
</feature>
<feature type="region of interest" description="Disordered" evidence="7">
    <location>
        <begin position="1"/>
        <end position="20"/>
    </location>
</feature>
<keyword evidence="4 6" id="KW-0472">Membrane</keyword>
<dbReference type="PRINTS" id="PR00164">
    <property type="entry name" value="ABC2TRNSPORT"/>
</dbReference>
<evidence type="ECO:0000256" key="4">
    <source>
        <dbReference type="ARBA" id="ARBA00023136"/>
    </source>
</evidence>
<dbReference type="PROSITE" id="PS51012">
    <property type="entry name" value="ABC_TM2"/>
    <property type="match status" value="1"/>
</dbReference>
<evidence type="ECO:0000259" key="8">
    <source>
        <dbReference type="PROSITE" id="PS51012"/>
    </source>
</evidence>
<feature type="transmembrane region" description="Helical" evidence="6">
    <location>
        <begin position="96"/>
        <end position="123"/>
    </location>
</feature>
<dbReference type="InterPro" id="IPR047817">
    <property type="entry name" value="ABC2_TM_bact-type"/>
</dbReference>
<feature type="transmembrane region" description="Helical" evidence="6">
    <location>
        <begin position="264"/>
        <end position="282"/>
    </location>
</feature>
<feature type="transmembrane region" description="Helical" evidence="6">
    <location>
        <begin position="179"/>
        <end position="199"/>
    </location>
</feature>
<reference evidence="10" key="1">
    <citation type="journal article" date="2019" name="Int. J. Syst. Evol. Microbiol.">
        <title>The Global Catalogue of Microorganisms (GCM) 10K type strain sequencing project: providing services to taxonomists for standard genome sequencing and annotation.</title>
        <authorList>
            <consortium name="The Broad Institute Genomics Platform"/>
            <consortium name="The Broad Institute Genome Sequencing Center for Infectious Disease"/>
            <person name="Wu L."/>
            <person name="Ma J."/>
        </authorList>
    </citation>
    <scope>NUCLEOTIDE SEQUENCE [LARGE SCALE GENOMIC DNA]</scope>
    <source>
        <strain evidence="10">NCAIM B.02333</strain>
    </source>
</reference>
<comment type="similarity">
    <text evidence="6">Belongs to the ABC-2 integral membrane protein family.</text>
</comment>
<feature type="domain" description="ABC transmembrane type-2" evidence="8">
    <location>
        <begin position="59"/>
        <end position="289"/>
    </location>
</feature>
<comment type="subcellular location">
    <subcellularLocation>
        <location evidence="6">Cell membrane</location>
        <topology evidence="6">Multi-pass membrane protein</topology>
    </subcellularLocation>
    <subcellularLocation>
        <location evidence="1">Membrane</location>
        <topology evidence="1">Multi-pass membrane protein</topology>
    </subcellularLocation>
</comment>
<name>A0ABV7WLY9_9MICO</name>
<keyword evidence="10" id="KW-1185">Reference proteome</keyword>
<evidence type="ECO:0000256" key="2">
    <source>
        <dbReference type="ARBA" id="ARBA00022692"/>
    </source>
</evidence>
<organism evidence="9 10">
    <name type="scientific">Aquipuribacter hungaricus</name>
    <dbReference type="NCBI Taxonomy" id="545624"/>
    <lineage>
        <taxon>Bacteria</taxon>
        <taxon>Bacillati</taxon>
        <taxon>Actinomycetota</taxon>
        <taxon>Actinomycetes</taxon>
        <taxon>Micrococcales</taxon>
        <taxon>Intrasporangiaceae</taxon>
        <taxon>Aquipuribacter</taxon>
    </lineage>
</organism>
<dbReference type="PANTHER" id="PTHR43229:SF2">
    <property type="entry name" value="NODULATION PROTEIN J"/>
    <property type="match status" value="1"/>
</dbReference>
<keyword evidence="6" id="KW-1003">Cell membrane</keyword>
<keyword evidence="5" id="KW-0046">Antibiotic resistance</keyword>
<keyword evidence="6" id="KW-0813">Transport</keyword>
<evidence type="ECO:0000256" key="6">
    <source>
        <dbReference type="RuleBase" id="RU361157"/>
    </source>
</evidence>
<evidence type="ECO:0000256" key="3">
    <source>
        <dbReference type="ARBA" id="ARBA00022989"/>
    </source>
</evidence>
<dbReference type="Proteomes" id="UP001595685">
    <property type="component" value="Unassembled WGS sequence"/>
</dbReference>
<dbReference type="InterPro" id="IPR013525">
    <property type="entry name" value="ABC2_TM"/>
</dbReference>
<evidence type="ECO:0000256" key="7">
    <source>
        <dbReference type="SAM" id="MobiDB-lite"/>
    </source>
</evidence>
<feature type="transmembrane region" description="Helical" evidence="6">
    <location>
        <begin position="152"/>
        <end position="173"/>
    </location>
</feature>
<keyword evidence="2 6" id="KW-0812">Transmembrane</keyword>
<keyword evidence="3 6" id="KW-1133">Transmembrane helix</keyword>
<feature type="transmembrane region" description="Helical" evidence="6">
    <location>
        <begin position="211"/>
        <end position="229"/>
    </location>
</feature>
<comment type="caution">
    <text evidence="9">The sequence shown here is derived from an EMBL/GenBank/DDBJ whole genome shotgun (WGS) entry which is preliminary data.</text>
</comment>
<dbReference type="RefSeq" id="WP_340292541.1">
    <property type="nucleotide sequence ID" value="NZ_JBBEOI010000075.1"/>
</dbReference>
<protein>
    <recommendedName>
        <fullName evidence="6">Transport permease protein</fullName>
    </recommendedName>
</protein>
<evidence type="ECO:0000313" key="10">
    <source>
        <dbReference type="Proteomes" id="UP001595685"/>
    </source>
</evidence>
<dbReference type="InterPro" id="IPR000412">
    <property type="entry name" value="ABC_2_transport"/>
</dbReference>
<proteinExistence type="inferred from homology"/>